<dbReference type="Pfam" id="PF07727">
    <property type="entry name" value="RVT_2"/>
    <property type="match status" value="1"/>
</dbReference>
<dbReference type="InterPro" id="IPR013103">
    <property type="entry name" value="RVT_2"/>
</dbReference>
<dbReference type="AlphaFoldDB" id="A0A9Q3GCQ2"/>
<feature type="compositionally biased region" description="Low complexity" evidence="1">
    <location>
        <begin position="37"/>
        <end position="49"/>
    </location>
</feature>
<evidence type="ECO:0000313" key="4">
    <source>
        <dbReference type="Proteomes" id="UP000765509"/>
    </source>
</evidence>
<dbReference type="Proteomes" id="UP000765509">
    <property type="component" value="Unassembled WGS sequence"/>
</dbReference>
<feature type="region of interest" description="Disordered" evidence="1">
    <location>
        <begin position="16"/>
        <end position="52"/>
    </location>
</feature>
<feature type="domain" description="Reverse transcriptase Ty1/copia-type" evidence="2">
    <location>
        <begin position="152"/>
        <end position="209"/>
    </location>
</feature>
<evidence type="ECO:0000313" key="3">
    <source>
        <dbReference type="EMBL" id="MBW0462803.1"/>
    </source>
</evidence>
<reference evidence="3" key="1">
    <citation type="submission" date="2021-03" db="EMBL/GenBank/DDBJ databases">
        <title>Draft genome sequence of rust myrtle Austropuccinia psidii MF-1, a brazilian biotype.</title>
        <authorList>
            <person name="Quecine M.C."/>
            <person name="Pachon D.M.R."/>
            <person name="Bonatelli M.L."/>
            <person name="Correr F.H."/>
            <person name="Franceschini L.M."/>
            <person name="Leite T.F."/>
            <person name="Margarido G.R.A."/>
            <person name="Almeida C.A."/>
            <person name="Ferrarezi J.A."/>
            <person name="Labate C.A."/>
        </authorList>
    </citation>
    <scope>NUCLEOTIDE SEQUENCE</scope>
    <source>
        <strain evidence="3">MF-1</strain>
    </source>
</reference>
<evidence type="ECO:0000256" key="1">
    <source>
        <dbReference type="SAM" id="MobiDB-lite"/>
    </source>
</evidence>
<evidence type="ECO:0000259" key="2">
    <source>
        <dbReference type="Pfam" id="PF07727"/>
    </source>
</evidence>
<sequence length="215" mass="23851">MCENLLDENQVSSTDLLEKSQVLPSSSSHESNTERFSTTTSSRQVVSRKSSGRPGWDIVLAPVGQKAPKDISSDINLDNVITEKKSRRGNALHFVDEFNQIPYNITATVSSVPIVRSLNIPPKTYYQAVAAVDADAWIQAIQAKKMALERKNVWEVVNRPSQAHLINSVWVFKCVFDGEGKLIKHKARLCDQGCAQIEGIEYEETYAPTGAMVTL</sequence>
<name>A0A9Q3GCQ2_9BASI</name>
<accession>A0A9Q3GCQ2</accession>
<organism evidence="3 4">
    <name type="scientific">Austropuccinia psidii MF-1</name>
    <dbReference type="NCBI Taxonomy" id="1389203"/>
    <lineage>
        <taxon>Eukaryota</taxon>
        <taxon>Fungi</taxon>
        <taxon>Dikarya</taxon>
        <taxon>Basidiomycota</taxon>
        <taxon>Pucciniomycotina</taxon>
        <taxon>Pucciniomycetes</taxon>
        <taxon>Pucciniales</taxon>
        <taxon>Sphaerophragmiaceae</taxon>
        <taxon>Austropuccinia</taxon>
    </lineage>
</organism>
<feature type="compositionally biased region" description="Polar residues" evidence="1">
    <location>
        <begin position="22"/>
        <end position="36"/>
    </location>
</feature>
<comment type="caution">
    <text evidence="3">The sequence shown here is derived from an EMBL/GenBank/DDBJ whole genome shotgun (WGS) entry which is preliminary data.</text>
</comment>
<protein>
    <recommendedName>
        <fullName evidence="2">Reverse transcriptase Ty1/copia-type domain-containing protein</fullName>
    </recommendedName>
</protein>
<keyword evidence="4" id="KW-1185">Reference proteome</keyword>
<proteinExistence type="predicted"/>
<dbReference type="EMBL" id="AVOT02000423">
    <property type="protein sequence ID" value="MBW0462803.1"/>
    <property type="molecule type" value="Genomic_DNA"/>
</dbReference>
<gene>
    <name evidence="3" type="ORF">O181_002518</name>
</gene>